<evidence type="ECO:0000313" key="2">
    <source>
        <dbReference type="EMBL" id="DAZ92447.1"/>
    </source>
</evidence>
<reference evidence="2" key="1">
    <citation type="submission" date="2022-11" db="EMBL/GenBank/DDBJ databases">
        <authorList>
            <person name="Morgan W.R."/>
            <person name="Tartar A."/>
        </authorList>
    </citation>
    <scope>NUCLEOTIDE SEQUENCE</scope>
    <source>
        <strain evidence="2">ARSEF 373</strain>
    </source>
</reference>
<name>A0AAV2YBF5_9STRA</name>
<dbReference type="EMBL" id="DAKRPA010000436">
    <property type="protein sequence ID" value="DAZ92447.1"/>
    <property type="molecule type" value="Genomic_DNA"/>
</dbReference>
<organism evidence="2 3">
    <name type="scientific">Lagenidium giganteum</name>
    <dbReference type="NCBI Taxonomy" id="4803"/>
    <lineage>
        <taxon>Eukaryota</taxon>
        <taxon>Sar</taxon>
        <taxon>Stramenopiles</taxon>
        <taxon>Oomycota</taxon>
        <taxon>Peronosporomycetes</taxon>
        <taxon>Pythiales</taxon>
        <taxon>Pythiaceae</taxon>
    </lineage>
</organism>
<dbReference type="AlphaFoldDB" id="A0AAV2YBF5"/>
<accession>A0AAV2YBF5</accession>
<comment type="caution">
    <text evidence="2">The sequence shown here is derived from an EMBL/GenBank/DDBJ whole genome shotgun (WGS) entry which is preliminary data.</text>
</comment>
<evidence type="ECO:0000256" key="1">
    <source>
        <dbReference type="SAM" id="MobiDB-lite"/>
    </source>
</evidence>
<reference evidence="2" key="2">
    <citation type="journal article" date="2023" name="Microbiol Resour">
        <title>Decontamination and Annotation of the Draft Genome Sequence of the Oomycete Lagenidium giganteum ARSEF 373.</title>
        <authorList>
            <person name="Morgan W.R."/>
            <person name="Tartar A."/>
        </authorList>
    </citation>
    <scope>NUCLEOTIDE SEQUENCE</scope>
    <source>
        <strain evidence="2">ARSEF 373</strain>
    </source>
</reference>
<protein>
    <submittedName>
        <fullName evidence="2">Uncharacterized protein</fullName>
    </submittedName>
</protein>
<proteinExistence type="predicted"/>
<evidence type="ECO:0000313" key="3">
    <source>
        <dbReference type="Proteomes" id="UP001146120"/>
    </source>
</evidence>
<sequence>MSPSTKGGKRASASSTMDAAELFATDEVRNDLNSEEDDGEKDAGTPQPVCSNPAQAWRDVHDGGKHHVMQRAEAKEAVEASGDRPQNMDTAGMARMIEAMAHEIATLREAGVTERRLMEARLRQLSEENGQVQAQQYAREQDRSLRMESLGSIGSYFERDVKMDDAHRQPKRNVPTNKQLKLSLEPFDGTERYAGLGARFFEWGKRFQRQVEIAEASCGYVWNDELRLECLSRNLSGQAGQYYHENVELWWSQMPRVDFVMNRMLDAYRATITMGQAVKLFTSRKDLKRNWNEHYVFLMALSKHVQKAHQLELHQSSRH</sequence>
<gene>
    <name evidence="2" type="ORF">N0F65_000231</name>
</gene>
<keyword evidence="3" id="KW-1185">Reference proteome</keyword>
<feature type="region of interest" description="Disordered" evidence="1">
    <location>
        <begin position="1"/>
        <end position="56"/>
    </location>
</feature>
<dbReference type="Proteomes" id="UP001146120">
    <property type="component" value="Unassembled WGS sequence"/>
</dbReference>